<organism evidence="5 6">
    <name type="scientific">Candidatus Gottesmanbacteria bacterium RIFOXYB1_FULL_47_11</name>
    <dbReference type="NCBI Taxonomy" id="1798401"/>
    <lineage>
        <taxon>Bacteria</taxon>
        <taxon>Candidatus Gottesmaniibacteriota</taxon>
    </lineage>
</organism>
<dbReference type="GO" id="GO:0003747">
    <property type="term" value="F:translation release factor activity"/>
    <property type="evidence" value="ECO:0007669"/>
    <property type="project" value="InterPro"/>
</dbReference>
<dbReference type="Pfam" id="PF00472">
    <property type="entry name" value="RF-1"/>
    <property type="match status" value="1"/>
</dbReference>
<accession>A0A1F6BG28</accession>
<evidence type="ECO:0000313" key="5">
    <source>
        <dbReference type="EMBL" id="OGG35763.1"/>
    </source>
</evidence>
<dbReference type="Gene3D" id="3.30.70.1660">
    <property type="match status" value="1"/>
</dbReference>
<proteinExistence type="inferred from homology"/>
<dbReference type="Pfam" id="PF03462">
    <property type="entry name" value="PCRF"/>
    <property type="match status" value="1"/>
</dbReference>
<dbReference type="EMBL" id="MFKE01000005">
    <property type="protein sequence ID" value="OGG35763.1"/>
    <property type="molecule type" value="Genomic_DNA"/>
</dbReference>
<dbReference type="Proteomes" id="UP000176186">
    <property type="component" value="Unassembled WGS sequence"/>
</dbReference>
<dbReference type="InterPro" id="IPR050057">
    <property type="entry name" value="Prokaryotic/Mito_RF"/>
</dbReference>
<sequence length="232" mass="26331">MNQDVVILEFRPGPGGEEARNWALDLMRMYIRYGAISGWKVEQISDNAIRVRGPQVFTRLQYEAGTHRVQRVPTTERSGRIHTSTATIAALPEIPETEVTIRPEDIVFEAYRAGGKGGQNVNKVSSAVRIRHVPSGMVVTCQTERDQYQNRQVAMSMLRAKLWEAEEMKKSLVLSDNRSIIGRGMRAEKIRTYNFPQNRLTDHRINKSWHNLDDIIEGKLSKVTDALLASQA</sequence>
<dbReference type="PANTHER" id="PTHR43804">
    <property type="entry name" value="LD18447P"/>
    <property type="match status" value="1"/>
</dbReference>
<evidence type="ECO:0000256" key="1">
    <source>
        <dbReference type="ARBA" id="ARBA00010835"/>
    </source>
</evidence>
<dbReference type="InterPro" id="IPR045853">
    <property type="entry name" value="Pep_chain_release_fac_I_sf"/>
</dbReference>
<comment type="caution">
    <text evidence="5">The sequence shown here is derived from an EMBL/GenBank/DDBJ whole genome shotgun (WGS) entry which is preliminary data.</text>
</comment>
<protein>
    <recommendedName>
        <fullName evidence="4">Prokaryotic-type class I peptide chain release factors domain-containing protein</fullName>
    </recommendedName>
</protein>
<evidence type="ECO:0000256" key="3">
    <source>
        <dbReference type="ARBA" id="ARBA00022917"/>
    </source>
</evidence>
<keyword evidence="2" id="KW-0488">Methylation</keyword>
<dbReference type="PROSITE" id="PS00745">
    <property type="entry name" value="RF_PROK_I"/>
    <property type="match status" value="1"/>
</dbReference>
<dbReference type="Gene3D" id="3.30.160.20">
    <property type="match status" value="1"/>
</dbReference>
<reference evidence="5 6" key="1">
    <citation type="journal article" date="2016" name="Nat. Commun.">
        <title>Thousands of microbial genomes shed light on interconnected biogeochemical processes in an aquifer system.</title>
        <authorList>
            <person name="Anantharaman K."/>
            <person name="Brown C.T."/>
            <person name="Hug L.A."/>
            <person name="Sharon I."/>
            <person name="Castelle C.J."/>
            <person name="Probst A.J."/>
            <person name="Thomas B.C."/>
            <person name="Singh A."/>
            <person name="Wilkins M.J."/>
            <person name="Karaoz U."/>
            <person name="Brodie E.L."/>
            <person name="Williams K.H."/>
            <person name="Hubbard S.S."/>
            <person name="Banfield J.F."/>
        </authorList>
    </citation>
    <scope>NUCLEOTIDE SEQUENCE [LARGE SCALE GENOMIC DNA]</scope>
</reference>
<evidence type="ECO:0000313" key="6">
    <source>
        <dbReference type="Proteomes" id="UP000176186"/>
    </source>
</evidence>
<gene>
    <name evidence="5" type="ORF">A2363_03495</name>
</gene>
<dbReference type="PANTHER" id="PTHR43804:SF7">
    <property type="entry name" value="LD18447P"/>
    <property type="match status" value="1"/>
</dbReference>
<name>A0A1F6BG28_9BACT</name>
<dbReference type="GO" id="GO:0005737">
    <property type="term" value="C:cytoplasm"/>
    <property type="evidence" value="ECO:0007669"/>
    <property type="project" value="UniProtKB-ARBA"/>
</dbReference>
<evidence type="ECO:0000259" key="4">
    <source>
        <dbReference type="PROSITE" id="PS00745"/>
    </source>
</evidence>
<dbReference type="InterPro" id="IPR000352">
    <property type="entry name" value="Pep_chain_release_fac_I"/>
</dbReference>
<comment type="similarity">
    <text evidence="1">Belongs to the prokaryotic/mitochondrial release factor family.</text>
</comment>
<keyword evidence="3" id="KW-0648">Protein biosynthesis</keyword>
<dbReference type="SMART" id="SM00937">
    <property type="entry name" value="PCRF"/>
    <property type="match status" value="1"/>
</dbReference>
<evidence type="ECO:0000256" key="2">
    <source>
        <dbReference type="ARBA" id="ARBA00022481"/>
    </source>
</evidence>
<dbReference type="AlphaFoldDB" id="A0A1F6BG28"/>
<dbReference type="InterPro" id="IPR005139">
    <property type="entry name" value="PCRF"/>
</dbReference>
<dbReference type="STRING" id="1798401.A2363_03495"/>
<feature type="domain" description="Prokaryotic-type class I peptide chain release factors" evidence="4">
    <location>
        <begin position="112"/>
        <end position="128"/>
    </location>
</feature>
<dbReference type="SUPFAM" id="SSF75620">
    <property type="entry name" value="Release factor"/>
    <property type="match status" value="1"/>
</dbReference>